<name>A0A2H4RGL2_9VIRU</name>
<protein>
    <submittedName>
        <fullName evidence="1">2b protein</fullName>
    </submittedName>
</protein>
<accession>A0A2H4RGL2</accession>
<proteinExistence type="predicted"/>
<reference evidence="1" key="1">
    <citation type="journal article" date="2017" name="Virus Res.">
        <title>Molecular characterization of variants of a new 'rule-breaking' tobacco rattle virus RNA2 in potatoes.</title>
        <authorList>
            <person name="Lindner K."/>
            <person name="Hilbrich I."/>
            <person name="Koenig R."/>
        </authorList>
    </citation>
    <scope>NUCLEOTIDE SEQUENCE</scope>
    <source>
        <strain evidence="1">Db</strain>
    </source>
</reference>
<organism evidence="1">
    <name type="scientific">Tobacco rattle virus</name>
    <dbReference type="NCBI Taxonomy" id="12295"/>
    <lineage>
        <taxon>Viruses</taxon>
        <taxon>Riboviria</taxon>
        <taxon>Orthornavirae</taxon>
        <taxon>Kitrinoviricota</taxon>
        <taxon>Alsuviricetes</taxon>
        <taxon>Martellivirales</taxon>
        <taxon>Virgaviridae</taxon>
        <taxon>Tobravirus</taxon>
        <taxon>Tobravirus tabaci</taxon>
    </lineage>
</organism>
<dbReference type="EMBL" id="MF061242">
    <property type="protein sequence ID" value="ATY48676.1"/>
    <property type="molecule type" value="Genomic_RNA"/>
</dbReference>
<evidence type="ECO:0000313" key="1">
    <source>
        <dbReference type="EMBL" id="ATY48676.1"/>
    </source>
</evidence>
<sequence length="436" mass="49511">MKTSEVLVLWGGDSRYFFTDYGHMLKIDDHRNRPIVYTHDDIGVIDWNELGQLTYLNFRLMPLWDFMLARKLYVNRDGDCYSWILSKFYYYGRCDISKVLTSRDKSDDPFVFRELQRLHDFASNILVTNRSSSVSREALTSGFMGLTSLVDTVIGETNTLCKFFSLRCVDTAKETVLEETVKAIRVLIGSIGTVKGTSATFSGLTESTRCKTLQGTDFEKSFIDLKLDVPKTPEGLTLLLATLMKPKVEDIVKPYPSIAPRLEQLVGGRLYLEDMAGTWYTPRCKAFSLTYVRDVQTDPWAEATPNHLTLRLFAAKSHSYTAITAVWRSDFPSFSNSTRTTGDAYNSRFTGSKAGVFNDIVSHMRDGKIVINVGLRSALFKLIVTNTNEGITPAAARVYFKFRKEDMAFREDGRLAFTYKMDDPLHVYDADPYPTL</sequence>